<feature type="domain" description="YhcG N-terminal" evidence="1">
    <location>
        <begin position="36"/>
        <end position="131"/>
    </location>
</feature>
<dbReference type="InterPro" id="IPR041527">
    <property type="entry name" value="YhcG_N"/>
</dbReference>
<dbReference type="Proteomes" id="UP000215861">
    <property type="component" value="Unassembled WGS sequence"/>
</dbReference>
<dbReference type="EMBL" id="NQKQ01000001">
    <property type="protein sequence ID" value="PAA16007.1"/>
    <property type="molecule type" value="Genomic_DNA"/>
</dbReference>
<organism evidence="2 3">
    <name type="scientific">Pseudomonas fragi</name>
    <dbReference type="NCBI Taxonomy" id="296"/>
    <lineage>
        <taxon>Bacteria</taxon>
        <taxon>Pseudomonadati</taxon>
        <taxon>Pseudomonadota</taxon>
        <taxon>Gammaproteobacteria</taxon>
        <taxon>Pseudomonadales</taxon>
        <taxon>Pseudomonadaceae</taxon>
        <taxon>Pseudomonas</taxon>
    </lineage>
</organism>
<dbReference type="InterPro" id="IPR053148">
    <property type="entry name" value="PD-DEXK-like_domain"/>
</dbReference>
<dbReference type="OrthoDB" id="9801263at2"/>
<evidence type="ECO:0000259" key="1">
    <source>
        <dbReference type="Pfam" id="PF17761"/>
    </source>
</evidence>
<evidence type="ECO:0000313" key="3">
    <source>
        <dbReference type="Proteomes" id="UP000215861"/>
    </source>
</evidence>
<comment type="caution">
    <text evidence="2">The sequence shown here is derived from an EMBL/GenBank/DDBJ whole genome shotgun (WGS) entry which is preliminary data.</text>
</comment>
<dbReference type="Pfam" id="PF17761">
    <property type="entry name" value="DUF1016_N"/>
    <property type="match status" value="1"/>
</dbReference>
<protein>
    <recommendedName>
        <fullName evidence="1">YhcG N-terminal domain-containing protein</fullName>
    </recommendedName>
</protein>
<accession>A0A267AW55</accession>
<name>A0A267AW55_PSEFR</name>
<gene>
    <name evidence="2" type="ORF">CJU81_01810</name>
</gene>
<dbReference type="PANTHER" id="PTHR30547">
    <property type="entry name" value="UNCHARACTERIZED PROTEIN YHCG-RELATED"/>
    <property type="match status" value="1"/>
</dbReference>
<evidence type="ECO:0000313" key="2">
    <source>
        <dbReference type="EMBL" id="PAA16007.1"/>
    </source>
</evidence>
<dbReference type="AlphaFoldDB" id="A0A267AW55"/>
<proteinExistence type="predicted"/>
<sequence length="204" mass="23241">MGSVIFIFTFKTLPAKNQLPIQNGSDILNVPFGQCAARAEYGKQLLPTLAKALTAEFGKGFDERNLRHMRGFYQAFPIWNAVRTELSWTHYRTLLRVESGHARQWYMNEAATLNWSTRALERQIGTLYYERLLVSQDRPALKQEAAGNLAPLNKSPREFVRDPVLHGNEQLFASKYSLVLPTEDELRAELDREQALVEAGTCEP</sequence>
<dbReference type="PANTHER" id="PTHR30547:SF5">
    <property type="entry name" value="NUCLEASE YHCG-RELATED"/>
    <property type="match status" value="1"/>
</dbReference>
<reference evidence="2 3" key="1">
    <citation type="submission" date="2017-08" db="EMBL/GenBank/DDBJ databases">
        <title>Genomic and metabolic characterisation of spoilage-associated Pseudomonas species.</title>
        <authorList>
            <person name="Stanborough T."/>
            <person name="Fegan N."/>
            <person name="Powell S.M."/>
            <person name="Singh T."/>
            <person name="Tamplin M.L."/>
            <person name="Chandry P.S."/>
        </authorList>
    </citation>
    <scope>NUCLEOTIDE SEQUENCE [LARGE SCALE GENOMIC DNA]</scope>
    <source>
        <strain evidence="2 3">F1801</strain>
    </source>
</reference>